<evidence type="ECO:0000313" key="2">
    <source>
        <dbReference type="EMBL" id="JAS47978.1"/>
    </source>
</evidence>
<sequence length="144" mass="16252">MIGDDEGIPEEPDVSILEQKQDLTLVSTFQVKPTLEDKFKPQAARELIYSVLQETLSDKTYPAEPSEVKELVKSLAIKIKQRCREMDFAKYKIVVNVVMGEQRGAGVCSASRCFWDAETDTCASNTFLNDTIFCMAAIFAVYFY</sequence>
<dbReference type="FunFam" id="3.30.1140.40:FF:000003">
    <property type="entry name" value="tctex1 domain-containing protein 2"/>
    <property type="match status" value="1"/>
</dbReference>
<reference evidence="2" key="1">
    <citation type="submission" date="2015-11" db="EMBL/GenBank/DDBJ databases">
        <title>De novo transcriptome assembly of four potential Pierce s Disease insect vectors from Arizona vineyards.</title>
        <authorList>
            <person name="Tassone E.E."/>
        </authorList>
    </citation>
    <scope>NUCLEOTIDE SEQUENCE</scope>
</reference>
<gene>
    <name evidence="2" type="ORF">g.16970</name>
</gene>
<accession>A0A1B6FCS0</accession>
<dbReference type="GO" id="GO:0007018">
    <property type="term" value="P:microtubule-based movement"/>
    <property type="evidence" value="ECO:0007669"/>
    <property type="project" value="TreeGrafter"/>
</dbReference>
<dbReference type="GO" id="GO:0005868">
    <property type="term" value="C:cytoplasmic dynein complex"/>
    <property type="evidence" value="ECO:0007669"/>
    <property type="project" value="TreeGrafter"/>
</dbReference>
<dbReference type="InterPro" id="IPR005334">
    <property type="entry name" value="Tctex-1-like"/>
</dbReference>
<proteinExistence type="inferred from homology"/>
<dbReference type="GO" id="GO:0045505">
    <property type="term" value="F:dynein intermediate chain binding"/>
    <property type="evidence" value="ECO:0007669"/>
    <property type="project" value="TreeGrafter"/>
</dbReference>
<dbReference type="PANTHER" id="PTHR21255">
    <property type="entry name" value="T-COMPLEX-ASSOCIATED-TESTIS-EXPRESSED 1/ DYNEIN LIGHT CHAIN"/>
    <property type="match status" value="1"/>
</dbReference>
<dbReference type="EMBL" id="GECZ01021791">
    <property type="protein sequence ID" value="JAS47978.1"/>
    <property type="molecule type" value="Transcribed_RNA"/>
</dbReference>
<evidence type="ECO:0000256" key="1">
    <source>
        <dbReference type="ARBA" id="ARBA00005361"/>
    </source>
</evidence>
<protein>
    <recommendedName>
        <fullName evidence="3">Tctex1 domain-containing protein 2</fullName>
    </recommendedName>
</protein>
<evidence type="ECO:0008006" key="3">
    <source>
        <dbReference type="Google" id="ProtNLM"/>
    </source>
</evidence>
<comment type="similarity">
    <text evidence="1">Belongs to the dynein light chain Tctex-type family.</text>
</comment>
<dbReference type="CDD" id="cd21459">
    <property type="entry name" value="DLC-like_TCTEX1D2"/>
    <property type="match status" value="1"/>
</dbReference>
<dbReference type="InterPro" id="IPR038586">
    <property type="entry name" value="Tctex-1-like_sf"/>
</dbReference>
<dbReference type="GO" id="GO:0005737">
    <property type="term" value="C:cytoplasm"/>
    <property type="evidence" value="ECO:0007669"/>
    <property type="project" value="TreeGrafter"/>
</dbReference>
<dbReference type="PANTHER" id="PTHR21255:SF7">
    <property type="entry name" value="DYNEIN LIGHT CHAIN TCTEX-TYPE PROTEIN 2B"/>
    <property type="match status" value="1"/>
</dbReference>
<name>A0A1B6FCS0_9HEMI</name>
<organism evidence="2">
    <name type="scientific">Cuerna arida</name>
    <dbReference type="NCBI Taxonomy" id="1464854"/>
    <lineage>
        <taxon>Eukaryota</taxon>
        <taxon>Metazoa</taxon>
        <taxon>Ecdysozoa</taxon>
        <taxon>Arthropoda</taxon>
        <taxon>Hexapoda</taxon>
        <taxon>Insecta</taxon>
        <taxon>Pterygota</taxon>
        <taxon>Neoptera</taxon>
        <taxon>Paraneoptera</taxon>
        <taxon>Hemiptera</taxon>
        <taxon>Auchenorrhyncha</taxon>
        <taxon>Membracoidea</taxon>
        <taxon>Cicadellidae</taxon>
        <taxon>Cicadellinae</taxon>
        <taxon>Proconiini</taxon>
        <taxon>Cuerna</taxon>
    </lineage>
</organism>
<dbReference type="Pfam" id="PF03645">
    <property type="entry name" value="Tctex-1"/>
    <property type="match status" value="1"/>
</dbReference>
<dbReference type="Gene3D" id="3.30.1140.40">
    <property type="entry name" value="Tctex-1"/>
    <property type="match status" value="1"/>
</dbReference>
<dbReference type="AlphaFoldDB" id="A0A1B6FCS0"/>